<name>A0ABX2MQX2_9BACL</name>
<keyword evidence="6 9" id="KW-0326">Glycosidase</keyword>
<evidence type="ECO:0000256" key="4">
    <source>
        <dbReference type="ARBA" id="ARBA00023180"/>
    </source>
</evidence>
<reference evidence="10 11" key="1">
    <citation type="submission" date="2020-05" db="EMBL/GenBank/DDBJ databases">
        <title>Genome Sequencing of Type Strains.</title>
        <authorList>
            <person name="Lemaire J.F."/>
            <person name="Inderbitzin P."/>
            <person name="Gregorio O.A."/>
            <person name="Collins S.B."/>
            <person name="Wespe N."/>
            <person name="Knight-Connoni V."/>
        </authorList>
    </citation>
    <scope>NUCLEOTIDE SEQUENCE [LARGE SCALE GENOMIC DNA]</scope>
    <source>
        <strain evidence="10 11">DSM 19942</strain>
    </source>
</reference>
<keyword evidence="11" id="KW-1185">Reference proteome</keyword>
<dbReference type="Pfam" id="PF00295">
    <property type="entry name" value="Glyco_hydro_28"/>
    <property type="match status" value="1"/>
</dbReference>
<evidence type="ECO:0000313" key="11">
    <source>
        <dbReference type="Proteomes" id="UP000577724"/>
    </source>
</evidence>
<evidence type="ECO:0000256" key="9">
    <source>
        <dbReference type="RuleBase" id="RU361169"/>
    </source>
</evidence>
<keyword evidence="2" id="KW-0677">Repeat</keyword>
<keyword evidence="4" id="KW-0325">Glycoprotein</keyword>
<dbReference type="PANTHER" id="PTHR31736:SF9">
    <property type="entry name" value="ENDO-XYLOGALACTURONAN HYDROLASE A-RELATED"/>
    <property type="match status" value="1"/>
</dbReference>
<dbReference type="InterPro" id="IPR012334">
    <property type="entry name" value="Pectin_lyas_fold"/>
</dbReference>
<gene>
    <name evidence="10" type="ORF">HP548_20500</name>
</gene>
<dbReference type="RefSeq" id="WP_175382685.1">
    <property type="nucleotide sequence ID" value="NZ_CBCRYD010000017.1"/>
</dbReference>
<proteinExistence type="inferred from homology"/>
<keyword evidence="7" id="KW-0624">Polysaccharide degradation</keyword>
<evidence type="ECO:0000256" key="5">
    <source>
        <dbReference type="ARBA" id="ARBA00023277"/>
    </source>
</evidence>
<accession>A0ABX2MQX2</accession>
<keyword evidence="5" id="KW-0119">Carbohydrate metabolism</keyword>
<evidence type="ECO:0000256" key="8">
    <source>
        <dbReference type="ARBA" id="ARBA00037278"/>
    </source>
</evidence>
<keyword evidence="3 9" id="KW-0378">Hydrolase</keyword>
<comment type="function">
    <text evidence="8">Pectinolytic enzyme involved in the degradation of xylogalacturonan (xga), a galacturonan backbone heavily substituted with xylose, and which is one important component of the hairy regions of pectin. Activity requires a galacturonic acid backbone substituted with xylose.</text>
</comment>
<dbReference type="SUPFAM" id="SSF51126">
    <property type="entry name" value="Pectin lyase-like"/>
    <property type="match status" value="1"/>
</dbReference>
<evidence type="ECO:0000256" key="3">
    <source>
        <dbReference type="ARBA" id="ARBA00022801"/>
    </source>
</evidence>
<dbReference type="Proteomes" id="UP000577724">
    <property type="component" value="Unassembled WGS sequence"/>
</dbReference>
<evidence type="ECO:0000256" key="7">
    <source>
        <dbReference type="ARBA" id="ARBA00023326"/>
    </source>
</evidence>
<dbReference type="GeneID" id="97133122"/>
<comment type="similarity">
    <text evidence="1 9">Belongs to the glycosyl hydrolase 28 family.</text>
</comment>
<dbReference type="InterPro" id="IPR011050">
    <property type="entry name" value="Pectin_lyase_fold/virulence"/>
</dbReference>
<protein>
    <recommendedName>
        <fullName evidence="12">Glycosyl hydrolase family 28</fullName>
    </recommendedName>
</protein>
<dbReference type="PANTHER" id="PTHR31736">
    <property type="match status" value="1"/>
</dbReference>
<evidence type="ECO:0008006" key="12">
    <source>
        <dbReference type="Google" id="ProtNLM"/>
    </source>
</evidence>
<dbReference type="Gene3D" id="2.160.20.10">
    <property type="entry name" value="Single-stranded right-handed beta-helix, Pectin lyase-like"/>
    <property type="match status" value="1"/>
</dbReference>
<organism evidence="10 11">
    <name type="scientific">Paenibacillus taichungensis</name>
    <dbReference type="NCBI Taxonomy" id="484184"/>
    <lineage>
        <taxon>Bacteria</taxon>
        <taxon>Bacillati</taxon>
        <taxon>Bacillota</taxon>
        <taxon>Bacilli</taxon>
        <taxon>Bacillales</taxon>
        <taxon>Paenibacillaceae</taxon>
        <taxon>Paenibacillus</taxon>
    </lineage>
</organism>
<evidence type="ECO:0000256" key="6">
    <source>
        <dbReference type="ARBA" id="ARBA00023295"/>
    </source>
</evidence>
<evidence type="ECO:0000256" key="1">
    <source>
        <dbReference type="ARBA" id="ARBA00008834"/>
    </source>
</evidence>
<dbReference type="InterPro" id="IPR000743">
    <property type="entry name" value="Glyco_hydro_28"/>
</dbReference>
<comment type="caution">
    <text evidence="10">The sequence shown here is derived from an EMBL/GenBank/DDBJ whole genome shotgun (WGS) entry which is preliminary data.</text>
</comment>
<sequence length="469" mass="53357">MKPIICYPLIQEIPQSQDYIIRIREAGSDGPWSDVNVYGVKVDMHQVRQASMAYFDMGVPVELEIECRYTEVQTIDIRPLSYKIQPQIQANVISFELKESAKLSIEVNGERFRNLHLFGNGLETDAPSMHDPRVHVIQPGIHRTEWLETEAEVLYFTPGMHYIEETILRVPSGKTVYIDGGAAVAGSFVCDRVQNVTIRGRGLVYLADFHRFSAFRGIRLIHASQIAIEGIMIIDVPHYSVYIGSSQYVSIKGIKSFSTRGWSDGIDIMSSSDIEIEHVFLRNSDDCIAIYGSRWGYRGNSRRIRVSHAVLWADVAHPLMIGTHGDHEANGDVIEDIRYEDIDILEHHEPQPNYWGAMAINAGDHNTVRNVVYARIRVETFEQGQLFDLRVVRNKDYNPAPGRRIEHILFEDIEYAGGTLHPSRIYGYDEEHSIEGVTFNNLTIAGQRVDSPNHPAIEMNEYVRGITFR</sequence>
<dbReference type="EMBL" id="JABMCC010000115">
    <property type="protein sequence ID" value="NUU56462.1"/>
    <property type="molecule type" value="Genomic_DNA"/>
</dbReference>
<evidence type="ECO:0000313" key="10">
    <source>
        <dbReference type="EMBL" id="NUU56462.1"/>
    </source>
</evidence>
<evidence type="ECO:0000256" key="2">
    <source>
        <dbReference type="ARBA" id="ARBA00022737"/>
    </source>
</evidence>